<dbReference type="PROSITE" id="PS51257">
    <property type="entry name" value="PROKAR_LIPOPROTEIN"/>
    <property type="match status" value="1"/>
</dbReference>
<proteinExistence type="predicted"/>
<keyword evidence="2" id="KW-1185">Reference proteome</keyword>
<evidence type="ECO:0008006" key="3">
    <source>
        <dbReference type="Google" id="ProtNLM"/>
    </source>
</evidence>
<gene>
    <name evidence="1" type="ORF">PAUR_a0200</name>
</gene>
<reference evidence="1 2" key="1">
    <citation type="submission" date="2015-03" db="EMBL/GenBank/DDBJ databases">
        <title>Genome sequence of Pseudoalteromonas aurantia.</title>
        <authorList>
            <person name="Xie B.-B."/>
            <person name="Rong J.-C."/>
            <person name="Qin Q.-L."/>
            <person name="Zhang Y.-Z."/>
        </authorList>
    </citation>
    <scope>NUCLEOTIDE SEQUENCE [LARGE SCALE GENOMIC DNA]</scope>
    <source>
        <strain evidence="1 2">208</strain>
    </source>
</reference>
<name>A0ABR9E9K7_9GAMM</name>
<comment type="caution">
    <text evidence="1">The sequence shown here is derived from an EMBL/GenBank/DDBJ whole genome shotgun (WGS) entry which is preliminary data.</text>
</comment>
<dbReference type="Proteomes" id="UP000615755">
    <property type="component" value="Unassembled WGS sequence"/>
</dbReference>
<dbReference type="EMBL" id="AQGV01000011">
    <property type="protein sequence ID" value="MBE0366935.1"/>
    <property type="molecule type" value="Genomic_DNA"/>
</dbReference>
<organism evidence="1 2">
    <name type="scientific">Pseudoalteromonas aurantia 208</name>
    <dbReference type="NCBI Taxonomy" id="1314867"/>
    <lineage>
        <taxon>Bacteria</taxon>
        <taxon>Pseudomonadati</taxon>
        <taxon>Pseudomonadota</taxon>
        <taxon>Gammaproteobacteria</taxon>
        <taxon>Alteromonadales</taxon>
        <taxon>Pseudoalteromonadaceae</taxon>
        <taxon>Pseudoalteromonas</taxon>
    </lineage>
</organism>
<protein>
    <recommendedName>
        <fullName evidence="3">Lipoprotein</fullName>
    </recommendedName>
</protein>
<evidence type="ECO:0000313" key="1">
    <source>
        <dbReference type="EMBL" id="MBE0366935.1"/>
    </source>
</evidence>
<sequence length="264" mass="29544">MNKVTYIFLIMGTMYMLYGCSNIETSQSAESVPKEVMALDNEINLVTEITATSNESSPILLYNALVFRLPASPRQLNNITAPYYLYLLLTHIDPDNAKHQALFKAYWANIKSYTDVKSIANETGSTLVPFILPVTETNGENTTSTTLMHNYNIPAAITMKAMLGESYEDETMMIVGSEVPLRLSDSSNIDTSKISVIGLSNYSQAEIKQTICKINKIVFREKYTGALTKKLRAEHINKHIRRFNLFLSHLGSLLINTAHASEQC</sequence>
<evidence type="ECO:0000313" key="2">
    <source>
        <dbReference type="Proteomes" id="UP000615755"/>
    </source>
</evidence>
<accession>A0ABR9E9K7</accession>